<gene>
    <name evidence="1" type="primary">cas6e</name>
    <name evidence="1" type="ORF">ACFO4E_23560</name>
</gene>
<dbReference type="NCBIfam" id="TIGR01907">
    <property type="entry name" value="casE_Cse3"/>
    <property type="match status" value="1"/>
</dbReference>
<keyword evidence="2" id="KW-1185">Reference proteome</keyword>
<dbReference type="Gene3D" id="3.30.70.1210">
    <property type="entry name" value="Crispr-associated protein, domain 2"/>
    <property type="match status" value="1"/>
</dbReference>
<dbReference type="Proteomes" id="UP001595923">
    <property type="component" value="Unassembled WGS sequence"/>
</dbReference>
<dbReference type="Pfam" id="PF08798">
    <property type="entry name" value="CRISPR_assoc"/>
    <property type="match status" value="1"/>
</dbReference>
<sequence>MCAYPTSPSPRSKVRAPDVYLSRLPVNTASRAFRRDFADVQQMHRTLMSVLPEVVTGEPARREHRLLWRIDPTDTGYALLVQTLTPPVWDRLPEGYLAGEAQTRSMDGALKAIAPGRALAMRLIANPTRIVRDPSAPKEERGKRVPLRDPEQQLGWLARKGEQHGFVVPAGADGAMAVNVTPCPPVVGYKGDGRRRDKITISAVRYDGRLVVTDADAFTEAVRSGIGRAKAYGCGLVSLAPIPSR</sequence>
<comment type="caution">
    <text evidence="1">The sequence shown here is derived from an EMBL/GenBank/DDBJ whole genome shotgun (WGS) entry which is preliminary data.</text>
</comment>
<dbReference type="SUPFAM" id="SSF117987">
    <property type="entry name" value="CRISPR-associated protein"/>
    <property type="match status" value="2"/>
</dbReference>
<evidence type="ECO:0000313" key="1">
    <source>
        <dbReference type="EMBL" id="MFC4564846.1"/>
    </source>
</evidence>
<dbReference type="EMBL" id="JBHSFQ010000029">
    <property type="protein sequence ID" value="MFC4564846.1"/>
    <property type="molecule type" value="Genomic_DNA"/>
</dbReference>
<reference evidence="2" key="1">
    <citation type="journal article" date="2019" name="Int. J. Syst. Evol. Microbiol.">
        <title>The Global Catalogue of Microorganisms (GCM) 10K type strain sequencing project: providing services to taxonomists for standard genome sequencing and annotation.</title>
        <authorList>
            <consortium name="The Broad Institute Genomics Platform"/>
            <consortium name="The Broad Institute Genome Sequencing Center for Infectious Disease"/>
            <person name="Wu L."/>
            <person name="Ma J."/>
        </authorList>
    </citation>
    <scope>NUCLEOTIDE SEQUENCE [LARGE SCALE GENOMIC DNA]</scope>
    <source>
        <strain evidence="2">XZYJ18</strain>
    </source>
</reference>
<dbReference type="CDD" id="cd09727">
    <property type="entry name" value="Cas6_I-E"/>
    <property type="match status" value="1"/>
</dbReference>
<dbReference type="Gene3D" id="3.30.70.1200">
    <property type="entry name" value="Crispr-associated protein, domain 1"/>
    <property type="match status" value="1"/>
</dbReference>
<dbReference type="SMART" id="SM01101">
    <property type="entry name" value="CRISPR_assoc"/>
    <property type="match status" value="1"/>
</dbReference>
<dbReference type="InterPro" id="IPR010179">
    <property type="entry name" value="CRISPR-assoc_prot_Cse3"/>
</dbReference>
<evidence type="ECO:0000313" key="2">
    <source>
        <dbReference type="Proteomes" id="UP001595923"/>
    </source>
</evidence>
<proteinExistence type="predicted"/>
<accession>A0ABV9E3E7</accession>
<organism evidence="1 2">
    <name type="scientific">Nocardiopsis mangrovi</name>
    <dbReference type="NCBI Taxonomy" id="1179818"/>
    <lineage>
        <taxon>Bacteria</taxon>
        <taxon>Bacillati</taxon>
        <taxon>Actinomycetota</taxon>
        <taxon>Actinomycetes</taxon>
        <taxon>Streptosporangiales</taxon>
        <taxon>Nocardiopsidaceae</taxon>
        <taxon>Nocardiopsis</taxon>
    </lineage>
</organism>
<protein>
    <submittedName>
        <fullName evidence="1">Type I-E CRISPR-associated protein Cas6/Cse3/CasE</fullName>
    </submittedName>
</protein>
<name>A0ABV9E3E7_9ACTN</name>
<dbReference type="RefSeq" id="WP_378578349.1">
    <property type="nucleotide sequence ID" value="NZ_JBHSFQ010000029.1"/>
</dbReference>